<evidence type="ECO:0000256" key="2">
    <source>
        <dbReference type="ARBA" id="ARBA00009840"/>
    </source>
</evidence>
<feature type="transmembrane region" description="Helical" evidence="6">
    <location>
        <begin position="6"/>
        <end position="29"/>
    </location>
</feature>
<protein>
    <submittedName>
        <fullName evidence="7">DNA recombination protein RmuC</fullName>
    </submittedName>
</protein>
<comment type="function">
    <text evidence="1">Involved in DNA recombination.</text>
</comment>
<proteinExistence type="inferred from homology"/>
<keyword evidence="8" id="KW-1185">Reference proteome</keyword>
<evidence type="ECO:0000256" key="1">
    <source>
        <dbReference type="ARBA" id="ARBA00003416"/>
    </source>
</evidence>
<dbReference type="PANTHER" id="PTHR30563:SF0">
    <property type="entry name" value="DNA RECOMBINATION PROTEIN RMUC"/>
    <property type="match status" value="1"/>
</dbReference>
<gene>
    <name evidence="7" type="ORF">EDC26_104124</name>
</gene>
<dbReference type="OrthoDB" id="9765111at2"/>
<keyword evidence="6" id="KW-0472">Membrane</keyword>
<evidence type="ECO:0000256" key="5">
    <source>
        <dbReference type="SAM" id="Coils"/>
    </source>
</evidence>
<evidence type="ECO:0000256" key="6">
    <source>
        <dbReference type="SAM" id="Phobius"/>
    </source>
</evidence>
<evidence type="ECO:0000313" key="8">
    <source>
        <dbReference type="Proteomes" id="UP000295525"/>
    </source>
</evidence>
<name>A0A4R3M6D5_9BURK</name>
<reference evidence="7 8" key="1">
    <citation type="submission" date="2019-03" db="EMBL/GenBank/DDBJ databases">
        <title>Genomic Encyclopedia of Type Strains, Phase IV (KMG-IV): sequencing the most valuable type-strain genomes for metagenomic binning, comparative biology and taxonomic classification.</title>
        <authorList>
            <person name="Goeker M."/>
        </authorList>
    </citation>
    <scope>NUCLEOTIDE SEQUENCE [LARGE SCALE GENOMIC DNA]</scope>
    <source>
        <strain evidence="7 8">DSM 24591</strain>
    </source>
</reference>
<comment type="caution">
    <text evidence="7">The sequence shown here is derived from an EMBL/GenBank/DDBJ whole genome shotgun (WGS) entry which is preliminary data.</text>
</comment>
<keyword evidence="6" id="KW-0812">Transmembrane</keyword>
<dbReference type="RefSeq" id="WP_132581056.1">
    <property type="nucleotide sequence ID" value="NZ_SMAJ01000004.1"/>
</dbReference>
<dbReference type="AlphaFoldDB" id="A0A4R3M6D5"/>
<keyword evidence="4" id="KW-0233">DNA recombination</keyword>
<dbReference type="EMBL" id="SMAJ01000004">
    <property type="protein sequence ID" value="TCT08964.1"/>
    <property type="molecule type" value="Genomic_DNA"/>
</dbReference>
<feature type="coiled-coil region" evidence="5">
    <location>
        <begin position="89"/>
        <end position="155"/>
    </location>
</feature>
<keyword evidence="3 5" id="KW-0175">Coiled coil</keyword>
<dbReference type="Pfam" id="PF02646">
    <property type="entry name" value="RmuC"/>
    <property type="match status" value="1"/>
</dbReference>
<sequence length="518" mass="57635">MTESLPAITTILLTLLGLLLGFGIAAFYARRRVAAAHEEFMLLQATATQRGEALIALRVELDQAKTQNITLDAEKGQIGRQLARRDSDADSLRERLEEAKTSLIEKERLLRAASERLAAVDKELTELRVTHTEKLANFEEMKLSFEQSRQQLKTEFQNLAGQILEEKGKTFAENSQISLNAMLKPFREQISGFQLRVNQVHDEAVKGHVSLEGQIKHVLEIGLKMSQEANTLASALKGDKKTTGNWGEIQLENALQQAGLVEGDHYETQPRFKDEQGQARQPDFVVKLPDQKHMVLDSKVSLVDYDRAIAAETDTERHTALDAHVKAVKNHIDDLSGKDYSNLIGMHSPSFVLMFMPIEPAYIEAMKHNKELFNYGYQRNVIMVSYTTLMPILKTVANLWMVARSNEQAQELSNRAGDIYNQVAVVAERLERLGNTLGTASKHYNDTVTAVAGQQGLYGKVSRFNELSSKANKTMPNLEPVHKDFEVEKLGLVVGAGGGEKPALLDEGSSIKATNNTV</sequence>
<dbReference type="InterPro" id="IPR003798">
    <property type="entry name" value="DNA_recombination_RmuC"/>
</dbReference>
<keyword evidence="6" id="KW-1133">Transmembrane helix</keyword>
<dbReference type="Proteomes" id="UP000295525">
    <property type="component" value="Unassembled WGS sequence"/>
</dbReference>
<comment type="similarity">
    <text evidence="2">Belongs to the RmuC family.</text>
</comment>
<accession>A0A4R3M6D5</accession>
<evidence type="ECO:0000256" key="4">
    <source>
        <dbReference type="ARBA" id="ARBA00023172"/>
    </source>
</evidence>
<dbReference type="PANTHER" id="PTHR30563">
    <property type="entry name" value="DNA RECOMBINATION PROTEIN RMUC"/>
    <property type="match status" value="1"/>
</dbReference>
<evidence type="ECO:0000256" key="3">
    <source>
        <dbReference type="ARBA" id="ARBA00023054"/>
    </source>
</evidence>
<evidence type="ECO:0000313" key="7">
    <source>
        <dbReference type="EMBL" id="TCT08964.1"/>
    </source>
</evidence>
<organism evidence="7 8">
    <name type="scientific">Paralcaligenes ureilyticus</name>
    <dbReference type="NCBI Taxonomy" id="627131"/>
    <lineage>
        <taxon>Bacteria</taxon>
        <taxon>Pseudomonadati</taxon>
        <taxon>Pseudomonadota</taxon>
        <taxon>Betaproteobacteria</taxon>
        <taxon>Burkholderiales</taxon>
        <taxon>Alcaligenaceae</taxon>
        <taxon>Paralcaligenes</taxon>
    </lineage>
</organism>
<dbReference type="GO" id="GO:0006310">
    <property type="term" value="P:DNA recombination"/>
    <property type="evidence" value="ECO:0007669"/>
    <property type="project" value="UniProtKB-KW"/>
</dbReference>